<sequence length="258" mass="28555">MPLATSRIPASTTTCLLGGTVLCLALATPQAQADETTASLYLWGTDVDQTLEGGTRLETSRQTVMENLEFGLMGTLVHRRGPWLYGFDGLYADIGKDGDVDVPVESEEPDGPDAIEAALDFTTRTTMAHAFVGHEWYRDANWSVYGTGGIRYTRFDTDLTVETDDGARRFDTEDNLTDATFGLRGHYSFTPRWSTPFIVDVGTGSTEISLQAFTAAEYAWGASSVTAGYRYMKWRLDDSDFLEEVIYEGPVVAYSYRF</sequence>
<reference evidence="2 3" key="1">
    <citation type="submission" date="2019-07" db="EMBL/GenBank/DDBJ databases">
        <title>Whole genome shotgun sequence of Halomonas halophila NBRC 102604.</title>
        <authorList>
            <person name="Hosoyama A."/>
            <person name="Uohara A."/>
            <person name="Ohji S."/>
            <person name="Ichikawa N."/>
        </authorList>
    </citation>
    <scope>NUCLEOTIDE SEQUENCE [LARGE SCALE GENOMIC DNA]</scope>
    <source>
        <strain evidence="2 3">NBRC 102604</strain>
    </source>
</reference>
<dbReference type="RefSeq" id="WP_107182446.1">
    <property type="nucleotide sequence ID" value="NZ_BJUS01000032.1"/>
</dbReference>
<dbReference type="EMBL" id="BJUS01000032">
    <property type="protein sequence ID" value="GEK73961.1"/>
    <property type="molecule type" value="Genomic_DNA"/>
</dbReference>
<feature type="chain" id="PRO_5046262290" description="Outer membrane protein beta-barrel domain-containing protein" evidence="1">
    <location>
        <begin position="34"/>
        <end position="258"/>
    </location>
</feature>
<evidence type="ECO:0000256" key="1">
    <source>
        <dbReference type="SAM" id="SignalP"/>
    </source>
</evidence>
<proteinExistence type="predicted"/>
<keyword evidence="3" id="KW-1185">Reference proteome</keyword>
<accession>A0ABQ0U694</accession>
<dbReference type="Proteomes" id="UP000321121">
    <property type="component" value="Unassembled WGS sequence"/>
</dbReference>
<comment type="caution">
    <text evidence="2">The sequence shown here is derived from an EMBL/GenBank/DDBJ whole genome shotgun (WGS) entry which is preliminary data.</text>
</comment>
<feature type="signal peptide" evidence="1">
    <location>
        <begin position="1"/>
        <end position="33"/>
    </location>
</feature>
<evidence type="ECO:0008006" key="4">
    <source>
        <dbReference type="Google" id="ProtNLM"/>
    </source>
</evidence>
<evidence type="ECO:0000313" key="2">
    <source>
        <dbReference type="EMBL" id="GEK73961.1"/>
    </source>
</evidence>
<name>A0ABQ0U694_9GAMM</name>
<keyword evidence="1" id="KW-0732">Signal</keyword>
<gene>
    <name evidence="2" type="ORF">HHA04nite_25050</name>
</gene>
<dbReference type="Gene3D" id="2.40.160.20">
    <property type="match status" value="1"/>
</dbReference>
<protein>
    <recommendedName>
        <fullName evidence="4">Outer membrane protein beta-barrel domain-containing protein</fullName>
    </recommendedName>
</protein>
<organism evidence="2 3">
    <name type="scientific">Halomonas halophila</name>
    <dbReference type="NCBI Taxonomy" id="29573"/>
    <lineage>
        <taxon>Bacteria</taxon>
        <taxon>Pseudomonadati</taxon>
        <taxon>Pseudomonadota</taxon>
        <taxon>Gammaproteobacteria</taxon>
        <taxon>Oceanospirillales</taxon>
        <taxon>Halomonadaceae</taxon>
        <taxon>Halomonas</taxon>
    </lineage>
</organism>
<evidence type="ECO:0000313" key="3">
    <source>
        <dbReference type="Proteomes" id="UP000321121"/>
    </source>
</evidence>